<reference evidence="1" key="1">
    <citation type="submission" date="2014-09" db="EMBL/GenBank/DDBJ databases">
        <authorList>
            <person name="Magalhaes I.L.F."/>
            <person name="Oliveira U."/>
            <person name="Santos F.R."/>
            <person name="Vidigal T.H.D.A."/>
            <person name="Brescovit A.D."/>
            <person name="Santos A.J."/>
        </authorList>
    </citation>
    <scope>NUCLEOTIDE SEQUENCE</scope>
    <source>
        <tissue evidence="1">Shoot tissue taken approximately 20 cm above the soil surface</tissue>
    </source>
</reference>
<accession>A0A0A9ARQ5</accession>
<dbReference type="AlphaFoldDB" id="A0A0A9ARQ5"/>
<dbReference type="EMBL" id="GBRH01243456">
    <property type="protein sequence ID" value="JAD54439.1"/>
    <property type="molecule type" value="Transcribed_RNA"/>
</dbReference>
<proteinExistence type="predicted"/>
<evidence type="ECO:0000313" key="1">
    <source>
        <dbReference type="EMBL" id="JAD54439.1"/>
    </source>
</evidence>
<organism evidence="1">
    <name type="scientific">Arundo donax</name>
    <name type="common">Giant reed</name>
    <name type="synonym">Donax arundinaceus</name>
    <dbReference type="NCBI Taxonomy" id="35708"/>
    <lineage>
        <taxon>Eukaryota</taxon>
        <taxon>Viridiplantae</taxon>
        <taxon>Streptophyta</taxon>
        <taxon>Embryophyta</taxon>
        <taxon>Tracheophyta</taxon>
        <taxon>Spermatophyta</taxon>
        <taxon>Magnoliopsida</taxon>
        <taxon>Liliopsida</taxon>
        <taxon>Poales</taxon>
        <taxon>Poaceae</taxon>
        <taxon>PACMAD clade</taxon>
        <taxon>Arundinoideae</taxon>
        <taxon>Arundineae</taxon>
        <taxon>Arundo</taxon>
    </lineage>
</organism>
<protein>
    <submittedName>
        <fullName evidence="1">Uncharacterized protein</fullName>
    </submittedName>
</protein>
<name>A0A0A9ARQ5_ARUDO</name>
<reference evidence="1" key="2">
    <citation type="journal article" date="2015" name="Data Brief">
        <title>Shoot transcriptome of the giant reed, Arundo donax.</title>
        <authorList>
            <person name="Barrero R.A."/>
            <person name="Guerrero F.D."/>
            <person name="Moolhuijzen P."/>
            <person name="Goolsby J.A."/>
            <person name="Tidwell J."/>
            <person name="Bellgard S.E."/>
            <person name="Bellgard M.I."/>
        </authorList>
    </citation>
    <scope>NUCLEOTIDE SEQUENCE</scope>
    <source>
        <tissue evidence="1">Shoot tissue taken approximately 20 cm above the soil surface</tissue>
    </source>
</reference>
<sequence length="45" mass="5064">MTLRGPTKHGALPSKSLCVRTFYALLPDLCLQCQCTTSLLYIYRS</sequence>